<comment type="caution">
    <text evidence="2">The sequence shown here is derived from an EMBL/GenBank/DDBJ whole genome shotgun (WGS) entry which is preliminary data.</text>
</comment>
<dbReference type="EMBL" id="JAWZYT010000553">
    <property type="protein sequence ID" value="KAK4321931.1"/>
    <property type="molecule type" value="Genomic_DNA"/>
</dbReference>
<dbReference type="Proteomes" id="UP001292094">
    <property type="component" value="Unassembled WGS sequence"/>
</dbReference>
<gene>
    <name evidence="3" type="ORF">Pmani_007313</name>
    <name evidence="2" type="ORF">Pmani_020921</name>
</gene>
<proteinExistence type="predicted"/>
<organism evidence="2 4">
    <name type="scientific">Petrolisthes manimaculis</name>
    <dbReference type="NCBI Taxonomy" id="1843537"/>
    <lineage>
        <taxon>Eukaryota</taxon>
        <taxon>Metazoa</taxon>
        <taxon>Ecdysozoa</taxon>
        <taxon>Arthropoda</taxon>
        <taxon>Crustacea</taxon>
        <taxon>Multicrustacea</taxon>
        <taxon>Malacostraca</taxon>
        <taxon>Eumalacostraca</taxon>
        <taxon>Eucarida</taxon>
        <taxon>Decapoda</taxon>
        <taxon>Pleocyemata</taxon>
        <taxon>Anomura</taxon>
        <taxon>Galatheoidea</taxon>
        <taxon>Porcellanidae</taxon>
        <taxon>Petrolisthes</taxon>
    </lineage>
</organism>
<dbReference type="EMBL" id="JAWZYT010002014">
    <property type="protein sequence ID" value="KAK4307317.1"/>
    <property type="molecule type" value="Genomic_DNA"/>
</dbReference>
<sequence length="114" mass="13395">MKVRFKLPSNLRQKVWAEYKRLTSDKLLSACLLGKTQNPNEHLHSRVWRYCYKYKKANKNILDFAVAQAVLDYNIGYKEGNLLPELGSPLTETRESALKVQDRKRELQRNVKKT</sequence>
<accession>A0AAE1PHF9</accession>
<feature type="region of interest" description="Disordered" evidence="1">
    <location>
        <begin position="94"/>
        <end position="114"/>
    </location>
</feature>
<evidence type="ECO:0000313" key="3">
    <source>
        <dbReference type="EMBL" id="KAK4321931.1"/>
    </source>
</evidence>
<dbReference type="AlphaFoldDB" id="A0AAE1PHF9"/>
<reference evidence="2" key="1">
    <citation type="submission" date="2023-11" db="EMBL/GenBank/DDBJ databases">
        <title>Genome assemblies of two species of porcelain crab, Petrolisthes cinctipes and Petrolisthes manimaculis (Anomura: Porcellanidae).</title>
        <authorList>
            <person name="Angst P."/>
        </authorList>
    </citation>
    <scope>NUCLEOTIDE SEQUENCE</scope>
    <source>
        <strain evidence="2">PB745_02</strain>
        <tissue evidence="2">Gill</tissue>
    </source>
</reference>
<name>A0AAE1PHF9_9EUCA</name>
<evidence type="ECO:0000313" key="4">
    <source>
        <dbReference type="Proteomes" id="UP001292094"/>
    </source>
</evidence>
<protein>
    <submittedName>
        <fullName evidence="2">Uncharacterized protein</fullName>
    </submittedName>
</protein>
<keyword evidence="4" id="KW-1185">Reference proteome</keyword>
<evidence type="ECO:0000313" key="2">
    <source>
        <dbReference type="EMBL" id="KAK4307317.1"/>
    </source>
</evidence>
<evidence type="ECO:0000256" key="1">
    <source>
        <dbReference type="SAM" id="MobiDB-lite"/>
    </source>
</evidence>